<proteinExistence type="predicted"/>
<dbReference type="AlphaFoldDB" id="A0A0U1WQZ7"/>
<dbReference type="EMBL" id="KJ754822">
    <property type="protein sequence ID" value="AII19590.1"/>
    <property type="molecule type" value="Genomic_DNA"/>
</dbReference>
<accession>A0A0U1WQZ7</accession>
<protein>
    <submittedName>
        <fullName evidence="1">ATP synthase F0 subunit 8</fullName>
    </submittedName>
</protein>
<dbReference type="RefSeq" id="YP_009227917.1">
    <property type="nucleotide sequence ID" value="NC_029170.1"/>
</dbReference>
<keyword evidence="1" id="KW-0496">Mitochondrion</keyword>
<reference evidence="1" key="1">
    <citation type="submission" date="2014-04" db="EMBL/GenBank/DDBJ databases">
        <title>The mitochondrial genome of Tetraclitella divisa.</title>
        <authorList>
            <person name="Chan B.K.K."/>
        </authorList>
    </citation>
    <scope>NUCLEOTIDE SEQUENCE</scope>
</reference>
<organism evidence="1">
    <name type="scientific">Tetraclitella divisa</name>
    <dbReference type="NCBI Taxonomy" id="261885"/>
    <lineage>
        <taxon>Eukaryota</taxon>
        <taxon>Metazoa</taxon>
        <taxon>Ecdysozoa</taxon>
        <taxon>Arthropoda</taxon>
        <taxon>Crustacea</taxon>
        <taxon>Multicrustacea</taxon>
        <taxon>Cirripedia</taxon>
        <taxon>Thoracica</taxon>
        <taxon>Thoracicalcarea</taxon>
        <taxon>Balanomorpha</taxon>
        <taxon>Coronuloidea</taxon>
        <taxon>Tetraclitidae</taxon>
        <taxon>Tetraclitella</taxon>
    </lineage>
</organism>
<geneLocation type="mitochondrion" evidence="1"/>
<dbReference type="CTD" id="4509"/>
<sequence>MPHMSPIMWSLIMMMTFILLMTLLSMTYFSSTPNIPELKKKHMKKIYSLWLW</sequence>
<gene>
    <name evidence="1" type="primary">ATP8</name>
</gene>
<dbReference type="GeneID" id="26832139"/>
<name>A0A0U1WQZ7_9CRUS</name>
<evidence type="ECO:0000313" key="1">
    <source>
        <dbReference type="EMBL" id="AII19590.1"/>
    </source>
</evidence>